<evidence type="ECO:0000313" key="5">
    <source>
        <dbReference type="Proteomes" id="UP000186230"/>
    </source>
</evidence>
<proteinExistence type="predicted"/>
<protein>
    <submittedName>
        <fullName evidence="4">Two-component response regulator of nitrate reduction</fullName>
    </submittedName>
</protein>
<evidence type="ECO:0000256" key="2">
    <source>
        <dbReference type="ARBA" id="ARBA00023125"/>
    </source>
</evidence>
<dbReference type="InterPro" id="IPR039420">
    <property type="entry name" value="WalR-like"/>
</dbReference>
<keyword evidence="2" id="KW-0238">DNA-binding</keyword>
<name>A0A1L7I0E1_9FLAO</name>
<keyword evidence="5" id="KW-1185">Reference proteome</keyword>
<dbReference type="KEGG" id="gfl:GRFL_0343"/>
<keyword evidence="3" id="KW-0804">Transcription</keyword>
<sequence>MENIFHTFILDDHPLITNSYEWALRKVLEKREQQLKIKICQSIREASVFLQDRQFLASLDLVFLDIQLPQEEGNKFLSGEDIGVFLKKNGMKAKMIVSTTFTDNYRLNSLLKNMDPDGLLVKNDLTPEELMRAIEAVLSEPPYYSKTVRELMRKQLLNDYTVDSIDRRMLHELSQGAKMKDLPAVLPLSLAGIEKRKRNLKQVFGVEEDRELILKAREKGFI</sequence>
<dbReference type="Gene3D" id="3.40.50.2300">
    <property type="match status" value="1"/>
</dbReference>
<dbReference type="OrthoDB" id="651456at2"/>
<dbReference type="PANTHER" id="PTHR43214">
    <property type="entry name" value="TWO-COMPONENT RESPONSE REGULATOR"/>
    <property type="match status" value="1"/>
</dbReference>
<reference evidence="4 5" key="1">
    <citation type="submission" date="2016-07" db="EMBL/GenBank/DDBJ databases">
        <title>Multi-omics approach to identify versatile polysaccharide utilization systems of a marine flavobacterium Gramella flava.</title>
        <authorList>
            <person name="Tang K."/>
        </authorList>
    </citation>
    <scope>NUCLEOTIDE SEQUENCE [LARGE SCALE GENOMIC DNA]</scope>
    <source>
        <strain evidence="4 5">JLT2011</strain>
    </source>
</reference>
<dbReference type="InterPro" id="IPR011006">
    <property type="entry name" value="CheY-like_superfamily"/>
</dbReference>
<dbReference type="STRING" id="1229726.GRFL_0343"/>
<dbReference type="GO" id="GO:0003677">
    <property type="term" value="F:DNA binding"/>
    <property type="evidence" value="ECO:0007669"/>
    <property type="project" value="UniProtKB-KW"/>
</dbReference>
<dbReference type="EMBL" id="CP016359">
    <property type="protein sequence ID" value="APU67067.1"/>
    <property type="molecule type" value="Genomic_DNA"/>
</dbReference>
<dbReference type="PROSITE" id="PS50110">
    <property type="entry name" value="RESPONSE_REGULATORY"/>
    <property type="match status" value="1"/>
</dbReference>
<organism evidence="4 5">
    <name type="scientific">Christiangramia flava JLT2011</name>
    <dbReference type="NCBI Taxonomy" id="1229726"/>
    <lineage>
        <taxon>Bacteria</taxon>
        <taxon>Pseudomonadati</taxon>
        <taxon>Bacteroidota</taxon>
        <taxon>Flavobacteriia</taxon>
        <taxon>Flavobacteriales</taxon>
        <taxon>Flavobacteriaceae</taxon>
        <taxon>Christiangramia</taxon>
    </lineage>
</organism>
<dbReference type="SUPFAM" id="SSF52172">
    <property type="entry name" value="CheY-like"/>
    <property type="match status" value="1"/>
</dbReference>
<dbReference type="PANTHER" id="PTHR43214:SF41">
    <property type="entry name" value="NITRATE_NITRITE RESPONSE REGULATOR PROTEIN NARP"/>
    <property type="match status" value="1"/>
</dbReference>
<accession>A0A1L7I0E1</accession>
<dbReference type="RefSeq" id="WP_083642890.1">
    <property type="nucleotide sequence ID" value="NZ_AMRU01000008.1"/>
</dbReference>
<evidence type="ECO:0000313" key="4">
    <source>
        <dbReference type="EMBL" id="APU67067.1"/>
    </source>
</evidence>
<dbReference type="AlphaFoldDB" id="A0A1L7I0E1"/>
<gene>
    <name evidence="4" type="ORF">GRFL_0343</name>
</gene>
<evidence type="ECO:0000256" key="1">
    <source>
        <dbReference type="ARBA" id="ARBA00023015"/>
    </source>
</evidence>
<dbReference type="InterPro" id="IPR001789">
    <property type="entry name" value="Sig_transdc_resp-reg_receiver"/>
</dbReference>
<dbReference type="Proteomes" id="UP000186230">
    <property type="component" value="Chromosome"/>
</dbReference>
<keyword evidence="1" id="KW-0805">Transcription regulation</keyword>
<dbReference type="GO" id="GO:0000160">
    <property type="term" value="P:phosphorelay signal transduction system"/>
    <property type="evidence" value="ECO:0007669"/>
    <property type="project" value="InterPro"/>
</dbReference>
<evidence type="ECO:0000256" key="3">
    <source>
        <dbReference type="ARBA" id="ARBA00023163"/>
    </source>
</evidence>